<feature type="region of interest" description="Disordered" evidence="1">
    <location>
        <begin position="329"/>
        <end position="387"/>
    </location>
</feature>
<feature type="compositionally biased region" description="Basic residues" evidence="1">
    <location>
        <begin position="350"/>
        <end position="370"/>
    </location>
</feature>
<evidence type="ECO:0000256" key="2">
    <source>
        <dbReference type="SAM" id="Phobius"/>
    </source>
</evidence>
<keyword evidence="2" id="KW-1133">Transmembrane helix</keyword>
<proteinExistence type="predicted"/>
<keyword evidence="5" id="KW-1185">Reference proteome</keyword>
<protein>
    <submittedName>
        <fullName evidence="4">Uncharacterized protein</fullName>
    </submittedName>
</protein>
<feature type="compositionally biased region" description="Basic and acidic residues" evidence="1">
    <location>
        <begin position="371"/>
        <end position="384"/>
    </location>
</feature>
<feature type="region of interest" description="Disordered" evidence="1">
    <location>
        <begin position="595"/>
        <end position="628"/>
    </location>
</feature>
<comment type="caution">
    <text evidence="4">The sequence shown here is derived from an EMBL/GenBank/DDBJ whole genome shotgun (WGS) entry which is preliminary data.</text>
</comment>
<organism evidence="4 5">
    <name type="scientific">Rhynocoris fuscipes</name>
    <dbReference type="NCBI Taxonomy" id="488301"/>
    <lineage>
        <taxon>Eukaryota</taxon>
        <taxon>Metazoa</taxon>
        <taxon>Ecdysozoa</taxon>
        <taxon>Arthropoda</taxon>
        <taxon>Hexapoda</taxon>
        <taxon>Insecta</taxon>
        <taxon>Pterygota</taxon>
        <taxon>Neoptera</taxon>
        <taxon>Paraneoptera</taxon>
        <taxon>Hemiptera</taxon>
        <taxon>Heteroptera</taxon>
        <taxon>Panheteroptera</taxon>
        <taxon>Cimicomorpha</taxon>
        <taxon>Reduviidae</taxon>
        <taxon>Harpactorinae</taxon>
        <taxon>Harpactorini</taxon>
        <taxon>Rhynocoris</taxon>
    </lineage>
</organism>
<accession>A0AAW1DSC2</accession>
<evidence type="ECO:0000256" key="1">
    <source>
        <dbReference type="SAM" id="MobiDB-lite"/>
    </source>
</evidence>
<feature type="compositionally biased region" description="Basic and acidic residues" evidence="1">
    <location>
        <begin position="848"/>
        <end position="858"/>
    </location>
</feature>
<feature type="compositionally biased region" description="Low complexity" evidence="1">
    <location>
        <begin position="338"/>
        <end position="349"/>
    </location>
</feature>
<name>A0AAW1DSC2_9HEMI</name>
<dbReference type="EMBL" id="JAPXFL010000001">
    <property type="protein sequence ID" value="KAK9511704.1"/>
    <property type="molecule type" value="Genomic_DNA"/>
</dbReference>
<evidence type="ECO:0000256" key="3">
    <source>
        <dbReference type="SAM" id="SignalP"/>
    </source>
</evidence>
<feature type="chain" id="PRO_5043833517" evidence="3">
    <location>
        <begin position="27"/>
        <end position="858"/>
    </location>
</feature>
<feature type="region of interest" description="Disordered" evidence="1">
    <location>
        <begin position="820"/>
        <end position="858"/>
    </location>
</feature>
<feature type="region of interest" description="Disordered" evidence="1">
    <location>
        <begin position="742"/>
        <end position="767"/>
    </location>
</feature>
<gene>
    <name evidence="4" type="ORF">O3M35_000312</name>
</gene>
<reference evidence="4 5" key="1">
    <citation type="submission" date="2022-12" db="EMBL/GenBank/DDBJ databases">
        <title>Chromosome-level genome assembly of true bugs.</title>
        <authorList>
            <person name="Ma L."/>
            <person name="Li H."/>
        </authorList>
    </citation>
    <scope>NUCLEOTIDE SEQUENCE [LARGE SCALE GENOMIC DNA]</scope>
    <source>
        <strain evidence="4">Lab_2022b</strain>
    </source>
</reference>
<dbReference type="Proteomes" id="UP001461498">
    <property type="component" value="Unassembled WGS sequence"/>
</dbReference>
<feature type="signal peptide" evidence="3">
    <location>
        <begin position="1"/>
        <end position="26"/>
    </location>
</feature>
<evidence type="ECO:0000313" key="5">
    <source>
        <dbReference type="Proteomes" id="UP001461498"/>
    </source>
</evidence>
<dbReference type="AlphaFoldDB" id="A0AAW1DSC2"/>
<keyword evidence="2" id="KW-0812">Transmembrane</keyword>
<evidence type="ECO:0000313" key="4">
    <source>
        <dbReference type="EMBL" id="KAK9511704.1"/>
    </source>
</evidence>
<keyword evidence="2" id="KW-0472">Membrane</keyword>
<keyword evidence="3" id="KW-0732">Signal</keyword>
<feature type="transmembrane region" description="Helical" evidence="2">
    <location>
        <begin position="409"/>
        <end position="432"/>
    </location>
</feature>
<sequence length="858" mass="93510">MRMWRISGVLAIEAAVLLALVAVTAALPGPYAGFPLDDIRRPVYRGSIRTRESKSDAEVIVRSDISVIDGRAASVTPTLAPTTATPIAESLKMVTKQLLQAPSATDMVATDVRTPPKVKSQVKGEITDFVPIGKGEAHPVVIDDTSAYEIITSAPPKPSTPPSAAGLSTWILLTNGEQSTMATKKKVTTQTTIDPKKKLVSTTTTMPDKSNKKTEEIKVGKPGIVKPVPAPVKKANITREEPPPKASPLILQDSKFRNRTPVVVGRIPAIDKNDNSNDIKKVTTTPVPPATANTTTLATPTTVVTKKKTSPLSTKHTFDIVPTTSLLLETDTVETTEETSTTEPTTTTTKRTRRPSNKKKKKNKNRRRRPSKPDSDAAESKIEDNAMASKIETSRPISTRIYNYLAREVMPSVGVGIVGLVLTAGLAGLFLYPFGGGVARRNYDKGPNPLSDSHMYYYNSYSPHQETELNNVQPEEKVFGQVLSSMNQNSFSPSPSYDNGKYSASNHKYRYDMHDYTVNGYAGSNDYSTLPDSVKNGHYQASDSSKYYSMDPVSTHYKLTDGSSQSDSFKSEGSNYPSLTEYTSYTNAASVGTISAYDSSDNSNNDTNTGEDKSDKSQPQFSALVGSPSFTNSDFVGSVSLTGSYGAQEVRHRTGALAASDHGPRKLERTKRDVHDDFLNEIDSTDEKLLRKPVENPTTPGRIETTTMDTTGITKDSFDSVTMTTKTDETTKAEPNLINNIETSTDPIINGTDNSDDSDKDVTDSPDGVTTYGSDAGFFGFLRRLAQVKLKLGISLLRSTGEAFQRYLNTMAKRMESAVRNMENKRRSAAPTNQWTSISSSSSPLRKSRSDRFKRFAI</sequence>